<dbReference type="PROSITE" id="PS00216">
    <property type="entry name" value="SUGAR_TRANSPORT_1"/>
    <property type="match status" value="1"/>
</dbReference>
<dbReference type="PANTHER" id="PTHR48022:SF46">
    <property type="entry name" value="SUGAR TRANSPORTER, PUTATIVE (AFU_ORTHOLOGUE AFUA_1G11830)-RELATED"/>
    <property type="match status" value="1"/>
</dbReference>
<keyword evidence="4 8" id="KW-0812">Transmembrane</keyword>
<feature type="domain" description="Major facilitator superfamily (MFS) profile" evidence="9">
    <location>
        <begin position="131"/>
        <end position="583"/>
    </location>
</feature>
<comment type="similarity">
    <text evidence="2 7">Belongs to the major facilitator superfamily. Sugar transporter (TC 2.A.1.1) family.</text>
</comment>
<feature type="transmembrane region" description="Helical" evidence="8">
    <location>
        <begin position="303"/>
        <end position="320"/>
    </location>
</feature>
<keyword evidence="6 8" id="KW-0472">Membrane</keyword>
<dbReference type="NCBIfam" id="TIGR00879">
    <property type="entry name" value="SP"/>
    <property type="match status" value="1"/>
</dbReference>
<dbReference type="FunFam" id="1.20.1250.20:FF:000134">
    <property type="entry name" value="MFS sugar transporter protein"/>
    <property type="match status" value="1"/>
</dbReference>
<evidence type="ECO:0000256" key="8">
    <source>
        <dbReference type="SAM" id="Phobius"/>
    </source>
</evidence>
<protein>
    <recommendedName>
        <fullName evidence="9">Major facilitator superfamily (MFS) profile domain-containing protein</fullName>
    </recommendedName>
</protein>
<dbReference type="InterPro" id="IPR050360">
    <property type="entry name" value="MFS_Sugar_Transporters"/>
</dbReference>
<comment type="subcellular location">
    <subcellularLocation>
        <location evidence="1">Membrane</location>
        <topology evidence="1">Multi-pass membrane protein</topology>
    </subcellularLocation>
</comment>
<keyword evidence="3 7" id="KW-0813">Transport</keyword>
<organism evidence="10 11">
    <name type="scientific">Fusarium oxysporum</name>
    <name type="common">Fusarium vascular wilt</name>
    <dbReference type="NCBI Taxonomy" id="5507"/>
    <lineage>
        <taxon>Eukaryota</taxon>
        <taxon>Fungi</taxon>
        <taxon>Dikarya</taxon>
        <taxon>Ascomycota</taxon>
        <taxon>Pezizomycotina</taxon>
        <taxon>Sordariomycetes</taxon>
        <taxon>Hypocreomycetidae</taxon>
        <taxon>Hypocreales</taxon>
        <taxon>Nectriaceae</taxon>
        <taxon>Fusarium</taxon>
        <taxon>Fusarium oxysporum species complex</taxon>
    </lineage>
</organism>
<feature type="transmembrane region" description="Helical" evidence="8">
    <location>
        <begin position="454"/>
        <end position="473"/>
    </location>
</feature>
<evidence type="ECO:0000256" key="2">
    <source>
        <dbReference type="ARBA" id="ARBA00010992"/>
    </source>
</evidence>
<dbReference type="InterPro" id="IPR005829">
    <property type="entry name" value="Sugar_transporter_CS"/>
</dbReference>
<evidence type="ECO:0000313" key="10">
    <source>
        <dbReference type="EMBL" id="KAF5256930.1"/>
    </source>
</evidence>
<dbReference type="Pfam" id="PF00083">
    <property type="entry name" value="Sugar_tr"/>
    <property type="match status" value="1"/>
</dbReference>
<feature type="transmembrane region" description="Helical" evidence="8">
    <location>
        <begin position="265"/>
        <end position="283"/>
    </location>
</feature>
<feature type="transmembrane region" description="Helical" evidence="8">
    <location>
        <begin position="424"/>
        <end position="442"/>
    </location>
</feature>
<dbReference type="AlphaFoldDB" id="A0A8H5A2T7"/>
<dbReference type="PRINTS" id="PR00171">
    <property type="entry name" value="SUGRTRNSPORT"/>
</dbReference>
<evidence type="ECO:0000256" key="4">
    <source>
        <dbReference type="ARBA" id="ARBA00022692"/>
    </source>
</evidence>
<feature type="transmembrane region" description="Helical" evidence="8">
    <location>
        <begin position="485"/>
        <end position="503"/>
    </location>
</feature>
<evidence type="ECO:0000256" key="6">
    <source>
        <dbReference type="ARBA" id="ARBA00023136"/>
    </source>
</evidence>
<evidence type="ECO:0000256" key="5">
    <source>
        <dbReference type="ARBA" id="ARBA00022989"/>
    </source>
</evidence>
<evidence type="ECO:0000259" key="9">
    <source>
        <dbReference type="PROSITE" id="PS50850"/>
    </source>
</evidence>
<dbReference type="InterPro" id="IPR020846">
    <property type="entry name" value="MFS_dom"/>
</dbReference>
<comment type="caution">
    <text evidence="10">The sequence shown here is derived from an EMBL/GenBank/DDBJ whole genome shotgun (WGS) entry which is preliminary data.</text>
</comment>
<evidence type="ECO:0000256" key="1">
    <source>
        <dbReference type="ARBA" id="ARBA00004141"/>
    </source>
</evidence>
<proteinExistence type="inferred from homology"/>
<dbReference type="Proteomes" id="UP000558688">
    <property type="component" value="Unassembled WGS sequence"/>
</dbReference>
<dbReference type="InterPro" id="IPR003663">
    <property type="entry name" value="Sugar/inositol_transpt"/>
</dbReference>
<dbReference type="InterPro" id="IPR036259">
    <property type="entry name" value="MFS_trans_sf"/>
</dbReference>
<dbReference type="SUPFAM" id="SSF103473">
    <property type="entry name" value="MFS general substrate transporter"/>
    <property type="match status" value="1"/>
</dbReference>
<feature type="transmembrane region" description="Helical" evidence="8">
    <location>
        <begin position="180"/>
        <end position="198"/>
    </location>
</feature>
<name>A0A8H5A2T7_FUSOX</name>
<dbReference type="PROSITE" id="PS00217">
    <property type="entry name" value="SUGAR_TRANSPORT_2"/>
    <property type="match status" value="1"/>
</dbReference>
<dbReference type="Gene3D" id="1.20.1250.20">
    <property type="entry name" value="MFS general substrate transporter like domains"/>
    <property type="match status" value="1"/>
</dbReference>
<dbReference type="GO" id="GO:0005351">
    <property type="term" value="F:carbohydrate:proton symporter activity"/>
    <property type="evidence" value="ECO:0007669"/>
    <property type="project" value="TreeGrafter"/>
</dbReference>
<sequence>MADSKASPNVSSLTAVRKVGRWKRFFNEVMRERRLWVQIIVFGRDMLWLWRDTSWLRTSRDERALMMLFFGTGITRASRFCSEALFAPPSAPRARRSSEIAAKAPVDLVNADAGSRMPGQYNGIGRPLLTILVQLNVYVPTMLLDLALIVDPFPGISQGSVHFMNYFDNPSPSTIGSVNTAMSVSNIVAGVFLSALVSDRFGRKWSMWVGAILVIISTFVSAFTPPVIGGFIAGRVITGFGQGLMMPAGPVFINEIAPANLRGTIMSFWQLNFAVGSFVAYWINYACSKNAESLGEWDWRIVMLLQVFFPVIIISGLFFCPETPRWYVQHDRFEEAYDTLLEIRDDPDLIAQEMQDIRQAIAFEKKQTNSTWTRYKLLWTDKSVRRRILLAAAINIGQQLTGNNSLATYSTIIYKKVFTSNSQIQLINALAGTFNILFTLNATWMTDFLGRRPILLIGVAGMAVCMFAAAAVVTETPTLEDGSKSSSVGIATVFLMFLFALFFKPSWGATVWIWTSEIFSMNIRAQAVAMTTQCQSIASIILRNAEQIFPIFLSAKGFYAMYMFGAINIVLFVFVWFCIPETKGVSLEHMDVLFGGADHADVGAVIVTEKTVRDDMASVHTTKTPTVRQASIAKAI</sequence>
<feature type="transmembrane region" description="Helical" evidence="8">
    <location>
        <begin position="205"/>
        <end position="224"/>
    </location>
</feature>
<dbReference type="PROSITE" id="PS50850">
    <property type="entry name" value="MFS"/>
    <property type="match status" value="1"/>
</dbReference>
<feature type="transmembrane region" description="Helical" evidence="8">
    <location>
        <begin position="559"/>
        <end position="579"/>
    </location>
</feature>
<evidence type="ECO:0000313" key="11">
    <source>
        <dbReference type="Proteomes" id="UP000558688"/>
    </source>
</evidence>
<evidence type="ECO:0000256" key="7">
    <source>
        <dbReference type="RuleBase" id="RU003346"/>
    </source>
</evidence>
<evidence type="ECO:0000256" key="3">
    <source>
        <dbReference type="ARBA" id="ARBA00022448"/>
    </source>
</evidence>
<gene>
    <name evidence="10" type="ORF">FOXYS1_12566</name>
</gene>
<dbReference type="InterPro" id="IPR005828">
    <property type="entry name" value="MFS_sugar_transport-like"/>
</dbReference>
<accession>A0A8H5A2T7</accession>
<reference evidence="10" key="1">
    <citation type="submission" date="2020-02" db="EMBL/GenBank/DDBJ databases">
        <title>Identification and distribution of gene clusters putatively required for synthesis of sphingolipid metabolism inhibitors in phylogenetically diverse species of the filamentous fungus Fusarium.</title>
        <authorList>
            <person name="Kim H.-S."/>
            <person name="Busman M."/>
            <person name="Brown D.W."/>
            <person name="Divon H."/>
            <person name="Uhlig S."/>
            <person name="Proctor R.H."/>
        </authorList>
    </citation>
    <scope>NUCLEOTIDE SEQUENCE [LARGE SCALE GENOMIC DNA]</scope>
    <source>
        <strain evidence="10">NRRL 39464</strain>
    </source>
</reference>
<dbReference type="PANTHER" id="PTHR48022">
    <property type="entry name" value="PLASTIDIC GLUCOSE TRANSPORTER 4"/>
    <property type="match status" value="1"/>
</dbReference>
<dbReference type="EMBL" id="JAAFOW010002481">
    <property type="protein sequence ID" value="KAF5256930.1"/>
    <property type="molecule type" value="Genomic_DNA"/>
</dbReference>
<dbReference type="GO" id="GO:0016020">
    <property type="term" value="C:membrane"/>
    <property type="evidence" value="ECO:0007669"/>
    <property type="project" value="UniProtKB-SubCell"/>
</dbReference>
<keyword evidence="5 8" id="KW-1133">Transmembrane helix</keyword>
<feature type="transmembrane region" description="Helical" evidence="8">
    <location>
        <begin position="230"/>
        <end position="253"/>
    </location>
</feature>